<dbReference type="InterPro" id="IPR036188">
    <property type="entry name" value="FAD/NAD-bd_sf"/>
</dbReference>
<comment type="caution">
    <text evidence="8">The sequence shown here is derived from an EMBL/GenBank/DDBJ whole genome shotgun (WGS) entry which is preliminary data.</text>
</comment>
<dbReference type="GO" id="GO:0004497">
    <property type="term" value="F:monooxygenase activity"/>
    <property type="evidence" value="ECO:0007669"/>
    <property type="project" value="UniProtKB-KW"/>
</dbReference>
<protein>
    <recommendedName>
        <fullName evidence="7">FAD-binding domain-containing protein</fullName>
    </recommendedName>
</protein>
<sequence length="446" mass="49944">MPAIEEKQSRRPLRVVIIGAGPGGLVLAQLLHKDKRFAVTVYERGTPEGDGHSLAGFRILMPPATFDCLRGQVDREVQDLLDRAVGLSQPQGNRTCLMDQYCRVKYRSDTTEQARSMHSISRWKLRKALLHNSSEFVHFNRQFERYEADENGVRAHFADGESIECDVLVGADGAGSRIRKQLIPNSTRHDTGVTIIYFKAPFTPETEAMIPWGSGGMVLSPRKSMVISYFKNPEKPYGPYHLENIDPDDSFLMVGMGCYSDEFHNQSKSPDDMTPEELKDECLARAQQWHPLLLSLVAITVPNSVFVARIKTQDLIDPWETGSVTLLGDAAHSMTPYLGKGASSAIADAMSLAETLKLGSEIPLGERLAEYEKSMLKRGFADARSSMLVHHLVFTAGNTPWRARLRNMALCALDMYFTHPATLPEPFPVRYSKEFKQAKQKNKKNV</sequence>
<evidence type="ECO:0000259" key="7">
    <source>
        <dbReference type="Pfam" id="PF01494"/>
    </source>
</evidence>
<dbReference type="Gene3D" id="3.50.50.60">
    <property type="entry name" value="FAD/NAD(P)-binding domain"/>
    <property type="match status" value="1"/>
</dbReference>
<gene>
    <name evidence="8" type="ORF">PHISCL_04762</name>
</gene>
<evidence type="ECO:0000256" key="6">
    <source>
        <dbReference type="SAM" id="Phobius"/>
    </source>
</evidence>
<evidence type="ECO:0000256" key="1">
    <source>
        <dbReference type="ARBA" id="ARBA00001974"/>
    </source>
</evidence>
<proteinExistence type="predicted"/>
<keyword evidence="6" id="KW-1133">Transmembrane helix</keyword>
<evidence type="ECO:0000256" key="5">
    <source>
        <dbReference type="ARBA" id="ARBA00023033"/>
    </source>
</evidence>
<dbReference type="Pfam" id="PF01494">
    <property type="entry name" value="FAD_binding_3"/>
    <property type="match status" value="1"/>
</dbReference>
<keyword evidence="5" id="KW-0503">Monooxygenase</keyword>
<dbReference type="SUPFAM" id="SSF51905">
    <property type="entry name" value="FAD/NAD(P)-binding domain"/>
    <property type="match status" value="1"/>
</dbReference>
<dbReference type="EMBL" id="MVGC01000145">
    <property type="protein sequence ID" value="RJE22914.1"/>
    <property type="molecule type" value="Genomic_DNA"/>
</dbReference>
<keyword evidence="2" id="KW-0285">Flavoprotein</keyword>
<name>A0A3A2ZUE4_9EURO</name>
<reference evidence="9" key="1">
    <citation type="submission" date="2017-02" db="EMBL/GenBank/DDBJ databases">
        <authorList>
            <person name="Tafer H."/>
            <person name="Lopandic K."/>
        </authorList>
    </citation>
    <scope>NUCLEOTIDE SEQUENCE [LARGE SCALE GENOMIC DNA]</scope>
    <source>
        <strain evidence="9">CBS 366.77</strain>
    </source>
</reference>
<evidence type="ECO:0000256" key="2">
    <source>
        <dbReference type="ARBA" id="ARBA00022630"/>
    </source>
</evidence>
<organism evidence="8 9">
    <name type="scientific">Aspergillus sclerotialis</name>
    <dbReference type="NCBI Taxonomy" id="2070753"/>
    <lineage>
        <taxon>Eukaryota</taxon>
        <taxon>Fungi</taxon>
        <taxon>Dikarya</taxon>
        <taxon>Ascomycota</taxon>
        <taxon>Pezizomycotina</taxon>
        <taxon>Eurotiomycetes</taxon>
        <taxon>Eurotiomycetidae</taxon>
        <taxon>Eurotiales</taxon>
        <taxon>Aspergillaceae</taxon>
        <taxon>Aspergillus</taxon>
        <taxon>Aspergillus subgen. Polypaecilum</taxon>
    </lineage>
</organism>
<dbReference type="OrthoDB" id="47494at2759"/>
<evidence type="ECO:0000313" key="9">
    <source>
        <dbReference type="Proteomes" id="UP000266188"/>
    </source>
</evidence>
<dbReference type="PANTHER" id="PTHR47178">
    <property type="entry name" value="MONOOXYGENASE, FAD-BINDING"/>
    <property type="match status" value="1"/>
</dbReference>
<evidence type="ECO:0000313" key="8">
    <source>
        <dbReference type="EMBL" id="RJE22914.1"/>
    </source>
</evidence>
<dbReference type="PRINTS" id="PR00420">
    <property type="entry name" value="RNGMNOXGNASE"/>
</dbReference>
<dbReference type="STRING" id="2070753.A0A3A2ZUE4"/>
<evidence type="ECO:0000256" key="3">
    <source>
        <dbReference type="ARBA" id="ARBA00022827"/>
    </source>
</evidence>
<keyword evidence="6" id="KW-0472">Membrane</keyword>
<evidence type="ECO:0000256" key="4">
    <source>
        <dbReference type="ARBA" id="ARBA00023002"/>
    </source>
</evidence>
<keyword evidence="6" id="KW-0812">Transmembrane</keyword>
<dbReference type="GO" id="GO:0071949">
    <property type="term" value="F:FAD binding"/>
    <property type="evidence" value="ECO:0007669"/>
    <property type="project" value="InterPro"/>
</dbReference>
<feature type="transmembrane region" description="Helical" evidence="6">
    <location>
        <begin position="12"/>
        <end position="31"/>
    </location>
</feature>
<keyword evidence="9" id="KW-1185">Reference proteome</keyword>
<dbReference type="Proteomes" id="UP000266188">
    <property type="component" value="Unassembled WGS sequence"/>
</dbReference>
<dbReference type="AlphaFoldDB" id="A0A3A2ZUE4"/>
<feature type="domain" description="FAD-binding" evidence="7">
    <location>
        <begin position="14"/>
        <end position="356"/>
    </location>
</feature>
<comment type="cofactor">
    <cofactor evidence="1">
        <name>FAD</name>
        <dbReference type="ChEBI" id="CHEBI:57692"/>
    </cofactor>
</comment>
<keyword evidence="3" id="KW-0274">FAD</keyword>
<keyword evidence="4" id="KW-0560">Oxidoreductase</keyword>
<accession>A0A3A2ZUE4</accession>
<dbReference type="InterPro" id="IPR002938">
    <property type="entry name" value="FAD-bd"/>
</dbReference>
<dbReference type="PANTHER" id="PTHR47178:SF5">
    <property type="entry name" value="FAD-BINDING DOMAIN-CONTAINING PROTEIN"/>
    <property type="match status" value="1"/>
</dbReference>